<name>A0ABS7FUU3_9ACTN</name>
<dbReference type="SUPFAM" id="SSF56784">
    <property type="entry name" value="HAD-like"/>
    <property type="match status" value="1"/>
</dbReference>
<dbReference type="GO" id="GO:0016787">
    <property type="term" value="F:hydrolase activity"/>
    <property type="evidence" value="ECO:0007669"/>
    <property type="project" value="UniProtKB-KW"/>
</dbReference>
<dbReference type="PRINTS" id="PR00413">
    <property type="entry name" value="HADHALOGNASE"/>
</dbReference>
<sequence>MSVRGVLFDLDGTLLDHAAAMDEAVTAGFPDRDPGPLAARWTELAWEADRRYLAGDLDWTGQRRFRVTALARELGLGDWDEARADAWLAGYLARYEAAWRAFPDVGPALAALRGRRLGVVTNGDGVGQRAKVERLGLGAVLPYVLASGAAGAAKPDPRIFRAACAGLGLAPGEVAYVGDRLEVDARGAAAAGLHGVWLDRAGAGGAEDVSRIASLAELPALLDAVG</sequence>
<dbReference type="Gene3D" id="3.40.50.1000">
    <property type="entry name" value="HAD superfamily/HAD-like"/>
    <property type="match status" value="1"/>
</dbReference>
<dbReference type="NCBIfam" id="TIGR01509">
    <property type="entry name" value="HAD-SF-IA-v3"/>
    <property type="match status" value="1"/>
</dbReference>
<dbReference type="SFLD" id="SFLDG01129">
    <property type="entry name" value="C1.5:_HAD__Beta-PGM__Phosphata"/>
    <property type="match status" value="1"/>
</dbReference>
<keyword evidence="5" id="KW-1185">Reference proteome</keyword>
<dbReference type="EMBL" id="JAIBOA010000010">
    <property type="protein sequence ID" value="MBW8484096.1"/>
    <property type="molecule type" value="Genomic_DNA"/>
</dbReference>
<organism evidence="4 5">
    <name type="scientific">Actinomadura parmotrematis</name>
    <dbReference type="NCBI Taxonomy" id="2864039"/>
    <lineage>
        <taxon>Bacteria</taxon>
        <taxon>Bacillati</taxon>
        <taxon>Actinomycetota</taxon>
        <taxon>Actinomycetes</taxon>
        <taxon>Streptosporangiales</taxon>
        <taxon>Thermomonosporaceae</taxon>
        <taxon>Actinomadura</taxon>
    </lineage>
</organism>
<accession>A0ABS7FUU3</accession>
<dbReference type="NCBIfam" id="TIGR01549">
    <property type="entry name" value="HAD-SF-IA-v1"/>
    <property type="match status" value="1"/>
</dbReference>
<keyword evidence="3" id="KW-0460">Magnesium</keyword>
<reference evidence="4 5" key="1">
    <citation type="submission" date="2021-07" db="EMBL/GenBank/DDBJ databases">
        <title>Actinomadura sp. PM05-2 isolated from lichen.</title>
        <authorList>
            <person name="Somphong A."/>
            <person name="Phongsopitanun W."/>
            <person name="Tanasupawat S."/>
            <person name="Peongsungnone V."/>
        </authorList>
    </citation>
    <scope>NUCLEOTIDE SEQUENCE [LARGE SCALE GENOMIC DNA]</scope>
    <source>
        <strain evidence="4 5">PM05-2</strain>
    </source>
</reference>
<dbReference type="InterPro" id="IPR006439">
    <property type="entry name" value="HAD-SF_hydro_IA"/>
</dbReference>
<dbReference type="PANTHER" id="PTHR46470">
    <property type="entry name" value="N-ACYLNEURAMINATE-9-PHOSPHATASE"/>
    <property type="match status" value="1"/>
</dbReference>
<comment type="caution">
    <text evidence="4">The sequence shown here is derived from an EMBL/GenBank/DDBJ whole genome shotgun (WGS) entry which is preliminary data.</text>
</comment>
<protein>
    <submittedName>
        <fullName evidence="4">HAD family hydrolase</fullName>
    </submittedName>
</protein>
<dbReference type="PANTHER" id="PTHR46470:SF4">
    <property type="entry name" value="5-AMINO-6-(5-PHOSPHO-D-RIBITYLAMINO)URACIL PHOSPHATASE YIGB"/>
    <property type="match status" value="1"/>
</dbReference>
<dbReference type="SFLD" id="SFLDS00003">
    <property type="entry name" value="Haloacid_Dehalogenase"/>
    <property type="match status" value="1"/>
</dbReference>
<evidence type="ECO:0000313" key="4">
    <source>
        <dbReference type="EMBL" id="MBW8484096.1"/>
    </source>
</evidence>
<keyword evidence="2 4" id="KW-0378">Hydrolase</keyword>
<evidence type="ECO:0000313" key="5">
    <source>
        <dbReference type="Proteomes" id="UP000774570"/>
    </source>
</evidence>
<dbReference type="Pfam" id="PF00702">
    <property type="entry name" value="Hydrolase"/>
    <property type="match status" value="1"/>
</dbReference>
<dbReference type="InterPro" id="IPR051400">
    <property type="entry name" value="HAD-like_hydrolase"/>
</dbReference>
<evidence type="ECO:0000256" key="3">
    <source>
        <dbReference type="ARBA" id="ARBA00022842"/>
    </source>
</evidence>
<dbReference type="InterPro" id="IPR023214">
    <property type="entry name" value="HAD_sf"/>
</dbReference>
<evidence type="ECO:0000256" key="1">
    <source>
        <dbReference type="ARBA" id="ARBA00001946"/>
    </source>
</evidence>
<proteinExistence type="predicted"/>
<dbReference type="Gene3D" id="1.20.120.1600">
    <property type="match status" value="1"/>
</dbReference>
<dbReference type="InterPro" id="IPR036412">
    <property type="entry name" value="HAD-like_sf"/>
</dbReference>
<gene>
    <name evidence="4" type="ORF">K1Y72_17045</name>
</gene>
<comment type="cofactor">
    <cofactor evidence="1">
        <name>Mg(2+)</name>
        <dbReference type="ChEBI" id="CHEBI:18420"/>
    </cofactor>
</comment>
<dbReference type="RefSeq" id="WP_220167332.1">
    <property type="nucleotide sequence ID" value="NZ_JAIBOA010000010.1"/>
</dbReference>
<evidence type="ECO:0000256" key="2">
    <source>
        <dbReference type="ARBA" id="ARBA00022801"/>
    </source>
</evidence>
<dbReference type="Proteomes" id="UP000774570">
    <property type="component" value="Unassembled WGS sequence"/>
</dbReference>